<accession>A0ABX3KVU7</accession>
<organism evidence="1 2">
    <name type="scientific">Salinivibrio costicola subsp. alcaliphilus</name>
    <dbReference type="NCBI Taxonomy" id="272773"/>
    <lineage>
        <taxon>Bacteria</taxon>
        <taxon>Pseudomonadati</taxon>
        <taxon>Pseudomonadota</taxon>
        <taxon>Gammaproteobacteria</taxon>
        <taxon>Vibrionales</taxon>
        <taxon>Vibrionaceae</taxon>
        <taxon>Salinivibrio</taxon>
    </lineage>
</organism>
<evidence type="ECO:0008006" key="3">
    <source>
        <dbReference type="Google" id="ProtNLM"/>
    </source>
</evidence>
<gene>
    <name evidence="1" type="ORF">BZJ21_00315</name>
</gene>
<protein>
    <recommendedName>
        <fullName evidence="3">DUF1853 family protein</fullName>
    </recommendedName>
</protein>
<name>A0ABX3KVU7_SALCS</name>
<sequence length="262" mass="30300">MFANREQIQADIKWLQRQFPLLSSEQFSLVPHGLFSAVSVSASKPYAGPRRIGFYYQWLLTELIHHHPHLRLEAEEIQVNEAGKTRGAIDFLIEYQGQLEHWEVAVKFYLAHQNRWLGPNAKDALDIKVARMIDHQLALSSHPSFCQQFPHWRPTQKRLMVQGRLYRHYSQDTDLPDWPPVNAASVGGWWCWPDELPTDREFAMLARDQWLSLPEFGELPPIVPGSLGNIDRTCHLLDNTQTPWFVVPNTWPNNAPSPAPKK</sequence>
<reference evidence="2" key="1">
    <citation type="submission" date="2017-01" db="EMBL/GenBank/DDBJ databases">
        <title>Draft genome of the species Salinivibrio costicola subsp. alcaliphilus.</title>
        <authorList>
            <person name="Lopez-Hermoso C."/>
            <person name="De La Haba R."/>
            <person name="Sanchez-Porro C."/>
            <person name="Ventosa A."/>
        </authorList>
    </citation>
    <scope>NUCLEOTIDE SEQUENCE [LARGE SCALE GENOMIC DNA]</scope>
    <source>
        <strain evidence="2">CBH448</strain>
    </source>
</reference>
<evidence type="ECO:0000313" key="1">
    <source>
        <dbReference type="EMBL" id="OOF35522.1"/>
    </source>
</evidence>
<dbReference type="Pfam" id="PF08907">
    <property type="entry name" value="DUF1853"/>
    <property type="match status" value="1"/>
</dbReference>
<dbReference type="Proteomes" id="UP000189431">
    <property type="component" value="Unassembled WGS sequence"/>
</dbReference>
<keyword evidence="2" id="KW-1185">Reference proteome</keyword>
<comment type="caution">
    <text evidence="1">The sequence shown here is derived from an EMBL/GenBank/DDBJ whole genome shotgun (WGS) entry which is preliminary data.</text>
</comment>
<proteinExistence type="predicted"/>
<dbReference type="InterPro" id="IPR015003">
    <property type="entry name" value="DUF1853"/>
</dbReference>
<evidence type="ECO:0000313" key="2">
    <source>
        <dbReference type="Proteomes" id="UP000189431"/>
    </source>
</evidence>
<dbReference type="EMBL" id="MUFR01000001">
    <property type="protein sequence ID" value="OOF35522.1"/>
    <property type="molecule type" value="Genomic_DNA"/>
</dbReference>